<evidence type="ECO:0000313" key="3">
    <source>
        <dbReference type="Proteomes" id="UP001214638"/>
    </source>
</evidence>
<dbReference type="GeneID" id="94337917"/>
<gene>
    <name evidence="2" type="ORF">BdWA1_003620</name>
</gene>
<dbReference type="SUPFAM" id="SSF46785">
    <property type="entry name" value="Winged helix' DNA-binding domain"/>
    <property type="match status" value="1"/>
</dbReference>
<accession>A0AAD9PHE4</accession>
<sequence length="1539" mass="176533">MVHLVDEALDILSCQYTAISFGNLCKQIQEENSLCFNLEDRVTLWRRLYDHRDVLIITLDNQISSSGLKSHSKSKRTSLATFINNLDLHALAEFAENTSLLCSNIVRLKRLNLFLYENIVKNYERFRILMYIASKRYKGYWQNDLANDLSISPRNIFTFISSLCKISLIYKLNVPKNRILKHVLQTTLSNDVKNDVGGTEDSNSNQPFVSICFYCKYFVLDRLPEYIKNACFNNVTKEIEDSLMNLLNSAKDGIMLESDWKLAYYHIALKDLNLCSTTHVDQRIISKSYLSFRKSLESRNLIKRMFAWCDQTQGFEVCVRLAYLDAAGKNPVVVASDLSMVPEQTNLVTKPRLYQSCRFLNGRSVMELVYFIIKCNRGIAATEIGDFIPVKYKQLAKYLLNLESAGLVKKETCRAAKVFMYRYHVDAAPGESLEDPVPPVKLENVAESESVPSLVENVAESVPLDMGSQSGELYKLHLDFISKQRNLCRDEVEFKRQFNCIFGKLTPPKHLDTVIFRHRMLLLNNYVKYFQATSINTLAGFFTHVEDSNRRVDRKTVVRLADYTLDMLPHVKLVKCNNIPGIKSTITILYDTTQLDELQAFNKVQEDINKKRNCLMNTIILKSKINKSFKSLNDLQSANETNQDNTEALPLDSPERYVAKNVIVHKIDQPIAVPPNALCYSQRTLSDNGYIFPLVTRTRRLHSMLIEKFSNAQMVIGKQIINAMTLEQYLAIVGCGYQIPNAELLNPKATMDSIDELLYDFLCNAKGKRNCIYLLNRNLTFLARLGLVKMKQMENGTIYWTLVQYIKLDSGQDINIFEYPELYWQHLESMVVTNNPNCTKDFPREIYNKKNWKMMIYLNNSVSNILEKCILLWIRLCCCDMNYKTLMRHLYIPSSITKILLQKFHISQKVLLKFISSKIRILKCKSIHFPKELPFAIDKAVEYQWLGSFALAERCCNSLVYEAVRDSTLAKIDEFQDQSFINKHNIWNYMRIYHKDYTPQECNVIFDAIINRSSLNLRILKRFRDLDPRYIAKFALEEHVPLNFVFNNTCSSLDALEGNVLKSIIFTPLEAEIENDIVSLLNTRTLRQSVSEWIQCGWLIKSKMTMRYKLSSIARLKMFGKFHPLLKKSHMLHLYIGLNVQEQLGYHGNLNTSNVGSPGGGFDAIDIDPVGIDVLIELFGRGKATIREEWANEPIGTKRLKIDLMPSMDGGISRHLHVLANDTREVSAIITRLDNSILLSKDEAMLYSKMSPISRDHFAVSAFSDVLNPLVQIWKTDPKTDSTEPLNLKGILERVALVCNVHSSLDELERHVDELVEKVCRSGSSGILESKFGEMFSNKNLQSATIMAAQALGLVVLLPLESDHLCLFWVHAGGIVCSRGGERPVPCKPDFISQKLWMRHQLPYIRNVSLENMGIVLGSLGRHVPDEMQGLYLQSCKRGYSSFLTNIWGNFNIQFYVFLALRIHDIACQFPACTAQQIWRRLLILGPLEVQMVLESLSTVGILCCRVSFEGTFFFAGTVFDTLWLFRDYLLESPRDFST</sequence>
<comment type="caution">
    <text evidence="2">The sequence shown here is derived from an EMBL/GenBank/DDBJ whole genome shotgun (WGS) entry which is preliminary data.</text>
</comment>
<dbReference type="InterPro" id="IPR036390">
    <property type="entry name" value="WH_DNA-bd_sf"/>
</dbReference>
<keyword evidence="2" id="KW-0238">DNA-binding</keyword>
<dbReference type="RefSeq" id="XP_067801745.1">
    <property type="nucleotide sequence ID" value="XM_067948630.1"/>
</dbReference>
<dbReference type="KEGG" id="bdw:94337917"/>
<dbReference type="InterPro" id="IPR007309">
    <property type="entry name" value="TFIIIC_Bblock-bd"/>
</dbReference>
<dbReference type="Pfam" id="PF04182">
    <property type="entry name" value="B-block_TFIIIC"/>
    <property type="match status" value="1"/>
</dbReference>
<name>A0AAD9PHE4_9APIC</name>
<evidence type="ECO:0000313" key="2">
    <source>
        <dbReference type="EMBL" id="KAK2194902.1"/>
    </source>
</evidence>
<organism evidence="2 3">
    <name type="scientific">Babesia duncani</name>
    <dbReference type="NCBI Taxonomy" id="323732"/>
    <lineage>
        <taxon>Eukaryota</taxon>
        <taxon>Sar</taxon>
        <taxon>Alveolata</taxon>
        <taxon>Apicomplexa</taxon>
        <taxon>Aconoidasida</taxon>
        <taxon>Piroplasmida</taxon>
        <taxon>Babesiidae</taxon>
        <taxon>Babesia</taxon>
    </lineage>
</organism>
<keyword evidence="3" id="KW-1185">Reference proteome</keyword>
<proteinExistence type="predicted"/>
<dbReference type="EMBL" id="JALLKP010000028">
    <property type="protein sequence ID" value="KAK2194902.1"/>
    <property type="molecule type" value="Genomic_DNA"/>
</dbReference>
<dbReference type="Proteomes" id="UP001214638">
    <property type="component" value="Unassembled WGS sequence"/>
</dbReference>
<reference evidence="2" key="1">
    <citation type="journal article" date="2023" name="Nat. Microbiol.">
        <title>Babesia duncani multi-omics identifies virulence factors and drug targets.</title>
        <authorList>
            <person name="Singh P."/>
            <person name="Lonardi S."/>
            <person name="Liang Q."/>
            <person name="Vydyam P."/>
            <person name="Khabirova E."/>
            <person name="Fang T."/>
            <person name="Gihaz S."/>
            <person name="Thekkiniath J."/>
            <person name="Munshi M."/>
            <person name="Abel S."/>
            <person name="Ciampossin L."/>
            <person name="Batugedara G."/>
            <person name="Gupta M."/>
            <person name="Lu X.M."/>
            <person name="Lenz T."/>
            <person name="Chakravarty S."/>
            <person name="Cornillot E."/>
            <person name="Hu Y."/>
            <person name="Ma W."/>
            <person name="Gonzalez L.M."/>
            <person name="Sanchez S."/>
            <person name="Estrada K."/>
            <person name="Sanchez-Flores A."/>
            <person name="Montero E."/>
            <person name="Harb O.S."/>
            <person name="Le Roch K.G."/>
            <person name="Mamoun C.B."/>
        </authorList>
    </citation>
    <scope>NUCLEOTIDE SEQUENCE</scope>
    <source>
        <strain evidence="2">WA1</strain>
    </source>
</reference>
<evidence type="ECO:0000259" key="1">
    <source>
        <dbReference type="Pfam" id="PF04182"/>
    </source>
</evidence>
<protein>
    <submittedName>
        <fullName evidence="2">Bifunctional B-block binding subunit of TFIIIC/Winged helix DNA-binding domain superfamily</fullName>
    </submittedName>
</protein>
<dbReference type="GO" id="GO:0003677">
    <property type="term" value="F:DNA binding"/>
    <property type="evidence" value="ECO:0007669"/>
    <property type="project" value="UniProtKB-KW"/>
</dbReference>
<feature type="domain" description="B-block binding subunit of TFIIIC" evidence="1">
    <location>
        <begin position="125"/>
        <end position="200"/>
    </location>
</feature>